<evidence type="ECO:0000313" key="5">
    <source>
        <dbReference type="Proteomes" id="UP001214441"/>
    </source>
</evidence>
<gene>
    <name evidence="4" type="ORF">NMN56_001740</name>
</gene>
<name>A0ABT6ZPF7_9ACTN</name>
<dbReference type="PRINTS" id="PR01399">
    <property type="entry name" value="ENTSNTHTASED"/>
</dbReference>
<evidence type="ECO:0000313" key="4">
    <source>
        <dbReference type="EMBL" id="MDJ1130689.1"/>
    </source>
</evidence>
<dbReference type="InterPro" id="IPR037143">
    <property type="entry name" value="4-PPantetheinyl_Trfase_dom_sf"/>
</dbReference>
<dbReference type="EMBL" id="JANCPR020000002">
    <property type="protein sequence ID" value="MDJ1130689.1"/>
    <property type="molecule type" value="Genomic_DNA"/>
</dbReference>
<feature type="domain" description="4'-phosphopantetheinyl transferase" evidence="2">
    <location>
        <begin position="91"/>
        <end position="167"/>
    </location>
</feature>
<reference evidence="4 5" key="1">
    <citation type="submission" date="2023-05" db="EMBL/GenBank/DDBJ databases">
        <title>Streptantibioticus silvisoli sp. nov., acidotolerant actinomycetes 1 from pine litter.</title>
        <authorList>
            <person name="Swiecimska M."/>
            <person name="Golinska P."/>
            <person name="Sangal V."/>
            <person name="Wachnowicz B."/>
            <person name="Goodfellow M."/>
        </authorList>
    </citation>
    <scope>NUCLEOTIDE SEQUENCE [LARGE SCALE GENOMIC DNA]</scope>
    <source>
        <strain evidence="4 5">DSM 42109</strain>
    </source>
</reference>
<dbReference type="Pfam" id="PF01648">
    <property type="entry name" value="ACPS"/>
    <property type="match status" value="1"/>
</dbReference>
<dbReference type="Pfam" id="PF17837">
    <property type="entry name" value="4PPT_N"/>
    <property type="match status" value="1"/>
</dbReference>
<protein>
    <submittedName>
        <fullName evidence="4">4'-phosphopantetheinyl transferase superfamily protein</fullName>
    </submittedName>
</protein>
<accession>A0ABT6ZPF7</accession>
<dbReference type="PANTHER" id="PTHR38096:SF1">
    <property type="entry name" value="ENTEROBACTIN SYNTHASE COMPONENT D"/>
    <property type="match status" value="1"/>
</dbReference>
<dbReference type="Proteomes" id="UP001214441">
    <property type="component" value="Unassembled WGS sequence"/>
</dbReference>
<evidence type="ECO:0000259" key="2">
    <source>
        <dbReference type="Pfam" id="PF01648"/>
    </source>
</evidence>
<dbReference type="InterPro" id="IPR008278">
    <property type="entry name" value="4-PPantetheinyl_Trfase_dom"/>
</dbReference>
<sequence>MAHEVFTDVPEVALFPEEKTAVRRSVEARCREFRTGRHCARQALAHMGIPGLPVPAGPGGAPVWPENIRGSITHCLGYRAAAVARAGDLASLGIDAEPHRHLPDSVLRAVALPEERRRTEELLHGFPDVCWGRLLFSAKESVYKTWYPLAQQPLRYREVSLRIDPVNGTFTARVDARNAGGTRKGPRELTGRWIAEGGLLVTATGLPAMAEASA</sequence>
<dbReference type="GO" id="GO:0016740">
    <property type="term" value="F:transferase activity"/>
    <property type="evidence" value="ECO:0007669"/>
    <property type="project" value="UniProtKB-KW"/>
</dbReference>
<evidence type="ECO:0000259" key="3">
    <source>
        <dbReference type="Pfam" id="PF17837"/>
    </source>
</evidence>
<proteinExistence type="predicted"/>
<dbReference type="PANTHER" id="PTHR38096">
    <property type="entry name" value="ENTEROBACTIN SYNTHASE COMPONENT D"/>
    <property type="match status" value="1"/>
</dbReference>
<keyword evidence="1 4" id="KW-0808">Transferase</keyword>
<evidence type="ECO:0000256" key="1">
    <source>
        <dbReference type="ARBA" id="ARBA00022679"/>
    </source>
</evidence>
<dbReference type="InterPro" id="IPR003542">
    <property type="entry name" value="Enbac_synth_compD-like"/>
</dbReference>
<comment type="caution">
    <text evidence="4">The sequence shown here is derived from an EMBL/GenBank/DDBJ whole genome shotgun (WGS) entry which is preliminary data.</text>
</comment>
<dbReference type="SUPFAM" id="SSF56214">
    <property type="entry name" value="4'-phosphopantetheinyl transferase"/>
    <property type="match status" value="1"/>
</dbReference>
<keyword evidence="5" id="KW-1185">Reference proteome</keyword>
<feature type="domain" description="4'-phosphopantetheinyl transferase N-terminal" evidence="3">
    <location>
        <begin position="17"/>
        <end position="84"/>
    </location>
</feature>
<organism evidence="4 5">
    <name type="scientific">Streptomyces iconiensis</name>
    <dbReference type="NCBI Taxonomy" id="1384038"/>
    <lineage>
        <taxon>Bacteria</taxon>
        <taxon>Bacillati</taxon>
        <taxon>Actinomycetota</taxon>
        <taxon>Actinomycetes</taxon>
        <taxon>Kitasatosporales</taxon>
        <taxon>Streptomycetaceae</taxon>
        <taxon>Streptomyces</taxon>
    </lineage>
</organism>
<dbReference type="InterPro" id="IPR041354">
    <property type="entry name" value="4PPT_N"/>
</dbReference>